<dbReference type="KEGG" id="mtar:DF168_01380"/>
<protein>
    <recommendedName>
        <fullName evidence="2">DUF4399 domain-containing protein</fullName>
    </recommendedName>
</protein>
<accession>A0A2Z4AGG8</accession>
<name>A0A2Z4AGG8_9BACT</name>
<dbReference type="Proteomes" id="UP000247465">
    <property type="component" value="Chromosome"/>
</dbReference>
<organism evidence="3 4">
    <name type="scientific">Candidatus Moanibacter tarae</name>
    <dbReference type="NCBI Taxonomy" id="2200854"/>
    <lineage>
        <taxon>Bacteria</taxon>
        <taxon>Pseudomonadati</taxon>
        <taxon>Verrucomicrobiota</taxon>
        <taxon>Opitutia</taxon>
        <taxon>Puniceicoccales</taxon>
        <taxon>Puniceicoccales incertae sedis</taxon>
        <taxon>Candidatus Moanibacter</taxon>
    </lineage>
</organism>
<dbReference type="Pfam" id="PF14347">
    <property type="entry name" value="DUF4399"/>
    <property type="match status" value="1"/>
</dbReference>
<dbReference type="EMBL" id="CP029803">
    <property type="protein sequence ID" value="AWT60178.1"/>
    <property type="molecule type" value="Genomic_DNA"/>
</dbReference>
<evidence type="ECO:0000313" key="3">
    <source>
        <dbReference type="EMBL" id="AWT60178.1"/>
    </source>
</evidence>
<evidence type="ECO:0000256" key="1">
    <source>
        <dbReference type="SAM" id="SignalP"/>
    </source>
</evidence>
<dbReference type="PROSITE" id="PS51257">
    <property type="entry name" value="PROKAR_LIPOPROTEIN"/>
    <property type="match status" value="1"/>
</dbReference>
<dbReference type="AlphaFoldDB" id="A0A2Z4AGG8"/>
<gene>
    <name evidence="3" type="ORF">DF168_01380</name>
</gene>
<feature type="signal peptide" evidence="1">
    <location>
        <begin position="1"/>
        <end position="19"/>
    </location>
</feature>
<reference evidence="3 4" key="1">
    <citation type="submission" date="2018-06" db="EMBL/GenBank/DDBJ databases">
        <title>Draft Genome Sequence of a Novel Marine Bacterium Related to the Verrucomicrobia.</title>
        <authorList>
            <person name="Vosseberg J."/>
            <person name="Martijn J."/>
            <person name="Ettema T.J.G."/>
        </authorList>
    </citation>
    <scope>NUCLEOTIDE SEQUENCE [LARGE SCALE GENOMIC DNA]</scope>
    <source>
        <strain evidence="3">TARA_B100001123</strain>
    </source>
</reference>
<evidence type="ECO:0000313" key="4">
    <source>
        <dbReference type="Proteomes" id="UP000247465"/>
    </source>
</evidence>
<keyword evidence="1" id="KW-0732">Signal</keyword>
<dbReference type="InterPro" id="IPR025512">
    <property type="entry name" value="DUF4399"/>
</dbReference>
<sequence length="139" mass="15288">MFRICCFITLYLFSLLGCSAPESEQKVQPQVFFIEPLDGATVSSPVRVMMGVNGMEVRPISEGLVDGTGHHHVLVNIGPKYPKGVVIPNDDINRHFGAGQTEAKLDLEPGKYKLTLQFADAKHRSFGDTMSHSIDITVE</sequence>
<feature type="domain" description="DUF4399" evidence="2">
    <location>
        <begin position="48"/>
        <end position="139"/>
    </location>
</feature>
<proteinExistence type="predicted"/>
<feature type="chain" id="PRO_5016313879" description="DUF4399 domain-containing protein" evidence="1">
    <location>
        <begin position="20"/>
        <end position="139"/>
    </location>
</feature>
<evidence type="ECO:0000259" key="2">
    <source>
        <dbReference type="Pfam" id="PF14347"/>
    </source>
</evidence>